<dbReference type="Pfam" id="PF25164">
    <property type="entry name" value="CoiA_N"/>
    <property type="match status" value="1"/>
</dbReference>
<evidence type="ECO:0000259" key="1">
    <source>
        <dbReference type="Pfam" id="PF06054"/>
    </source>
</evidence>
<dbReference type="AlphaFoldDB" id="A0A4U1D6S9"/>
<name>A0A4U1D6S9_9BACI</name>
<keyword evidence="4" id="KW-1185">Reference proteome</keyword>
<reference evidence="3 4" key="1">
    <citation type="journal article" date="2011" name="J. Microbiol.">
        <title>Bacillus kyonggiensis sp. nov., isolated from soil of a lettuce field.</title>
        <authorList>
            <person name="Dong K."/>
            <person name="Lee S."/>
        </authorList>
    </citation>
    <scope>NUCLEOTIDE SEQUENCE [LARGE SCALE GENOMIC DNA]</scope>
    <source>
        <strain evidence="3 4">NB22</strain>
    </source>
</reference>
<evidence type="ECO:0000313" key="4">
    <source>
        <dbReference type="Proteomes" id="UP000307756"/>
    </source>
</evidence>
<proteinExistence type="predicted"/>
<evidence type="ECO:0000259" key="2">
    <source>
        <dbReference type="Pfam" id="PF25164"/>
    </source>
</evidence>
<dbReference type="EMBL" id="SWBM01000001">
    <property type="protein sequence ID" value="TKC18295.1"/>
    <property type="molecule type" value="Genomic_DNA"/>
</dbReference>
<feature type="domain" description="Competence protein CoiA nuclease-like" evidence="1">
    <location>
        <begin position="75"/>
        <end position="230"/>
    </location>
</feature>
<dbReference type="Proteomes" id="UP000307756">
    <property type="component" value="Unassembled WGS sequence"/>
</dbReference>
<feature type="domain" description="Competence protein CoiA-like N-terminal" evidence="2">
    <location>
        <begin position="24"/>
        <end position="70"/>
    </location>
</feature>
<dbReference type="InterPro" id="IPR021176">
    <property type="entry name" value="Competence-induced_CoiA"/>
</dbReference>
<dbReference type="Pfam" id="PF06054">
    <property type="entry name" value="CoiA_nuc"/>
    <property type="match status" value="1"/>
</dbReference>
<dbReference type="InterPro" id="IPR010330">
    <property type="entry name" value="CoiA_nuc"/>
</dbReference>
<evidence type="ECO:0008006" key="5">
    <source>
        <dbReference type="Google" id="ProtNLM"/>
    </source>
</evidence>
<comment type="caution">
    <text evidence="3">The sequence shown here is derived from an EMBL/GenBank/DDBJ whole genome shotgun (WGS) entry which is preliminary data.</text>
</comment>
<evidence type="ECO:0000313" key="3">
    <source>
        <dbReference type="EMBL" id="TKC18295.1"/>
    </source>
</evidence>
<dbReference type="InterPro" id="IPR057253">
    <property type="entry name" value="CoiA-like_N"/>
</dbReference>
<accession>A0A4U1D6S9</accession>
<sequence>MQEKGEVALLTVKLKSGETISLAEKYSRNQLEAMRKKEEFYCRSCSEKMILKIGTQRIPHFAHEKGSECTEYDRESEYHMSGKIKLFEWLEIQGLSPEMECYYPPIKQRADIAFTYEEKTYCIEFQCSTISAEVFRRRTEGYRKLLLHPIWILGGKNINRKQTHKLSLTNFHYLFLKETANREVYLPAYCPQTNQFIRLENLISLSTRMAYASILCKPLEKLTVQDLIEPTLTLSPSL</sequence>
<organism evidence="3 4">
    <name type="scientific">Robertmurraya kyonggiensis</name>
    <dbReference type="NCBI Taxonomy" id="1037680"/>
    <lineage>
        <taxon>Bacteria</taxon>
        <taxon>Bacillati</taxon>
        <taxon>Bacillota</taxon>
        <taxon>Bacilli</taxon>
        <taxon>Bacillales</taxon>
        <taxon>Bacillaceae</taxon>
        <taxon>Robertmurraya</taxon>
    </lineage>
</organism>
<protein>
    <recommendedName>
        <fullName evidence="5">Competence protein CoiA</fullName>
    </recommendedName>
</protein>
<gene>
    <name evidence="3" type="ORF">FA727_01695</name>
</gene>
<dbReference type="PIRSF" id="PIRSF007487">
    <property type="entry name" value="Competence-induced_CoiA_bac"/>
    <property type="match status" value="1"/>
</dbReference>